<sequence>EQDSRYTPTPGFYRSPYDTRSIYSPSPSLKAAFRQAYDIILDDSLDLEQVYKDQDPKFFIDKGIKRGITRRFVEDIPR</sequence>
<gene>
    <name evidence="1" type="ORF">N7458_006870</name>
</gene>
<dbReference type="GeneID" id="81600495"/>
<dbReference type="Proteomes" id="UP001213681">
    <property type="component" value="Unassembled WGS sequence"/>
</dbReference>
<evidence type="ECO:0000313" key="2">
    <source>
        <dbReference type="Proteomes" id="UP001213681"/>
    </source>
</evidence>
<name>A0AAD6C5E3_9EURO</name>
<dbReference type="AlphaFoldDB" id="A0AAD6C5E3"/>
<dbReference type="RefSeq" id="XP_056765956.1">
    <property type="nucleotide sequence ID" value="XM_056910252.1"/>
</dbReference>
<reference evidence="1" key="1">
    <citation type="submission" date="2022-12" db="EMBL/GenBank/DDBJ databases">
        <authorList>
            <person name="Petersen C."/>
        </authorList>
    </citation>
    <scope>NUCLEOTIDE SEQUENCE</scope>
    <source>
        <strain evidence="1">IBT 16125</strain>
    </source>
</reference>
<evidence type="ECO:0000313" key="1">
    <source>
        <dbReference type="EMBL" id="KAJ5450421.1"/>
    </source>
</evidence>
<dbReference type="EMBL" id="JAPVEA010000006">
    <property type="protein sequence ID" value="KAJ5450421.1"/>
    <property type="molecule type" value="Genomic_DNA"/>
</dbReference>
<reference evidence="1" key="2">
    <citation type="journal article" date="2023" name="IMA Fungus">
        <title>Comparative genomic study of the Penicillium genus elucidates a diverse pangenome and 15 lateral gene transfer events.</title>
        <authorList>
            <person name="Petersen C."/>
            <person name="Sorensen T."/>
            <person name="Nielsen M.R."/>
            <person name="Sondergaard T.E."/>
            <person name="Sorensen J.L."/>
            <person name="Fitzpatrick D.A."/>
            <person name="Frisvad J.C."/>
            <person name="Nielsen K.L."/>
        </authorList>
    </citation>
    <scope>NUCLEOTIDE SEQUENCE</scope>
    <source>
        <strain evidence="1">IBT 16125</strain>
    </source>
</reference>
<proteinExistence type="predicted"/>
<feature type="non-terminal residue" evidence="1">
    <location>
        <position position="1"/>
    </location>
</feature>
<comment type="caution">
    <text evidence="1">The sequence shown here is derived from an EMBL/GenBank/DDBJ whole genome shotgun (WGS) entry which is preliminary data.</text>
</comment>
<organism evidence="1 2">
    <name type="scientific">Penicillium daleae</name>
    <dbReference type="NCBI Taxonomy" id="63821"/>
    <lineage>
        <taxon>Eukaryota</taxon>
        <taxon>Fungi</taxon>
        <taxon>Dikarya</taxon>
        <taxon>Ascomycota</taxon>
        <taxon>Pezizomycotina</taxon>
        <taxon>Eurotiomycetes</taxon>
        <taxon>Eurotiomycetidae</taxon>
        <taxon>Eurotiales</taxon>
        <taxon>Aspergillaceae</taxon>
        <taxon>Penicillium</taxon>
    </lineage>
</organism>
<keyword evidence="2" id="KW-1185">Reference proteome</keyword>
<protein>
    <submittedName>
        <fullName evidence="1">Uncharacterized protein</fullName>
    </submittedName>
</protein>
<accession>A0AAD6C5E3</accession>